<feature type="binding site" description="axial binding residue" evidence="8">
    <location>
        <position position="451"/>
    </location>
    <ligand>
        <name>heme</name>
        <dbReference type="ChEBI" id="CHEBI:30413"/>
    </ligand>
    <ligandPart>
        <name>Fe</name>
        <dbReference type="ChEBI" id="CHEBI:18248"/>
    </ligandPart>
</feature>
<evidence type="ECO:0000256" key="4">
    <source>
        <dbReference type="ARBA" id="ARBA00022723"/>
    </source>
</evidence>
<keyword evidence="3 8" id="KW-0349">Heme</keyword>
<sequence length="518" mass="59030">MTVIESYLSSLEFISHIGGVLLAIVSLYAWNFWTREAFYSGFPVYGFSKKNISLSSAKEKYLTDGRRILLEGAKKLNTCFQVVTANGPRIIFPNRYVNELRSIKSLSLSEIFRKELFADYPGFDPIRLVTETDVIPTTVRTKLTSFLVPVSGALRDESAYAIERLFGSSDHWVSFDIHTHATGLVSRLSTRAFMGEVLCRDDEWLTIAADWTMVLMDAARALRMWPGIFKPIVHWFLPECRLLRKTRNKATIVVERELTRRREQERASNSKPSTVKVGDTLGWMQEVAGSKNIDLAAGQLVLTFASIHTTSDLLTKCLYNLSAHPEYQNLLRKEIVTVLSEKGWDKTSLYQLKLLDSFMKETQRLMPTSVRLMNRVAQQKVTLNDGTIIPKGAILSIIQDRHFDPDVYPEPQKFDGYRFLKLRSQPGQEAHWQLVTTSTDHTGFGHGIHACPGRFFAATELKVALCFLLLRYDWQQDCGSDTAPTFQHGSEIMANPGFKISFRRRQEEVDIMNLVKHI</sequence>
<dbReference type="GO" id="GO:0004497">
    <property type="term" value="F:monooxygenase activity"/>
    <property type="evidence" value="ECO:0007669"/>
    <property type="project" value="UniProtKB-KW"/>
</dbReference>
<dbReference type="AlphaFoldDB" id="A0A444RZX4"/>
<gene>
    <name evidence="11" type="ORF">VDGE_01663</name>
</gene>
<dbReference type="InterPro" id="IPR017972">
    <property type="entry name" value="Cyt_P450_CS"/>
</dbReference>
<reference evidence="11 12" key="1">
    <citation type="submission" date="2018-12" db="EMBL/GenBank/DDBJ databases">
        <title>Genome of Verticillium dahliae isolate Getta Getta.</title>
        <authorList>
            <person name="Gardiner D.M."/>
        </authorList>
    </citation>
    <scope>NUCLEOTIDE SEQUENCE [LARGE SCALE GENOMIC DNA]</scope>
    <source>
        <strain evidence="11 12">Getta Getta</strain>
    </source>
</reference>
<keyword evidence="6 8" id="KW-0408">Iron</keyword>
<dbReference type="Proteomes" id="UP000288725">
    <property type="component" value="Chromosome 7"/>
</dbReference>
<keyword evidence="7 9" id="KW-0503">Monooxygenase</keyword>
<keyword evidence="4 8" id="KW-0479">Metal-binding</keyword>
<evidence type="ECO:0000313" key="12">
    <source>
        <dbReference type="Proteomes" id="UP000288725"/>
    </source>
</evidence>
<dbReference type="InterPro" id="IPR001128">
    <property type="entry name" value="Cyt_P450"/>
</dbReference>
<evidence type="ECO:0000256" key="3">
    <source>
        <dbReference type="ARBA" id="ARBA00022617"/>
    </source>
</evidence>
<evidence type="ECO:0000256" key="2">
    <source>
        <dbReference type="ARBA" id="ARBA00010617"/>
    </source>
</evidence>
<protein>
    <recommendedName>
        <fullName evidence="13">Ent-kaurene oxidase</fullName>
    </recommendedName>
</protein>
<comment type="similarity">
    <text evidence="2 9">Belongs to the cytochrome P450 family.</text>
</comment>
<dbReference type="Pfam" id="PF00067">
    <property type="entry name" value="p450"/>
    <property type="match status" value="1"/>
</dbReference>
<keyword evidence="10" id="KW-1133">Transmembrane helix</keyword>
<dbReference type="CDD" id="cd11041">
    <property type="entry name" value="CYP503A1-like"/>
    <property type="match status" value="1"/>
</dbReference>
<proteinExistence type="inferred from homology"/>
<dbReference type="GO" id="GO:0005506">
    <property type="term" value="F:iron ion binding"/>
    <property type="evidence" value="ECO:0007669"/>
    <property type="project" value="InterPro"/>
</dbReference>
<evidence type="ECO:0000256" key="6">
    <source>
        <dbReference type="ARBA" id="ARBA00023004"/>
    </source>
</evidence>
<dbReference type="PANTHER" id="PTHR46206:SF2">
    <property type="entry name" value="CYTOCHROME P450 MONOOXYGENASE AUSG-RELATED"/>
    <property type="match status" value="1"/>
</dbReference>
<evidence type="ECO:0000256" key="9">
    <source>
        <dbReference type="RuleBase" id="RU000461"/>
    </source>
</evidence>
<dbReference type="PROSITE" id="PS00086">
    <property type="entry name" value="CYTOCHROME_P450"/>
    <property type="match status" value="1"/>
</dbReference>
<keyword evidence="5 9" id="KW-0560">Oxidoreductase</keyword>
<evidence type="ECO:0000256" key="8">
    <source>
        <dbReference type="PIRSR" id="PIRSR602403-1"/>
    </source>
</evidence>
<evidence type="ECO:0000313" key="11">
    <source>
        <dbReference type="EMBL" id="RXG46731.1"/>
    </source>
</evidence>
<evidence type="ECO:0000256" key="5">
    <source>
        <dbReference type="ARBA" id="ARBA00023002"/>
    </source>
</evidence>
<keyword evidence="10" id="KW-0812">Transmembrane</keyword>
<dbReference type="GO" id="GO:0016705">
    <property type="term" value="F:oxidoreductase activity, acting on paired donors, with incorporation or reduction of molecular oxygen"/>
    <property type="evidence" value="ECO:0007669"/>
    <property type="project" value="InterPro"/>
</dbReference>
<dbReference type="InterPro" id="IPR002403">
    <property type="entry name" value="Cyt_P450_E_grp-IV"/>
</dbReference>
<comment type="caution">
    <text evidence="11">The sequence shown here is derived from an EMBL/GenBank/DDBJ whole genome shotgun (WGS) entry which is preliminary data.</text>
</comment>
<feature type="transmembrane region" description="Helical" evidence="10">
    <location>
        <begin position="13"/>
        <end position="33"/>
    </location>
</feature>
<dbReference type="PRINTS" id="PR00465">
    <property type="entry name" value="EP450IV"/>
</dbReference>
<name>A0A444RZX4_VERDA</name>
<dbReference type="Gene3D" id="1.10.630.10">
    <property type="entry name" value="Cytochrome P450"/>
    <property type="match status" value="1"/>
</dbReference>
<dbReference type="SUPFAM" id="SSF48264">
    <property type="entry name" value="Cytochrome P450"/>
    <property type="match status" value="1"/>
</dbReference>
<organism evidence="11 12">
    <name type="scientific">Verticillium dahliae</name>
    <name type="common">Verticillium wilt</name>
    <dbReference type="NCBI Taxonomy" id="27337"/>
    <lineage>
        <taxon>Eukaryota</taxon>
        <taxon>Fungi</taxon>
        <taxon>Dikarya</taxon>
        <taxon>Ascomycota</taxon>
        <taxon>Pezizomycotina</taxon>
        <taxon>Sordariomycetes</taxon>
        <taxon>Hypocreomycetidae</taxon>
        <taxon>Glomerellales</taxon>
        <taxon>Plectosphaerellaceae</taxon>
        <taxon>Verticillium</taxon>
    </lineage>
</organism>
<dbReference type="PANTHER" id="PTHR46206">
    <property type="entry name" value="CYTOCHROME P450"/>
    <property type="match status" value="1"/>
</dbReference>
<dbReference type="InterPro" id="IPR036396">
    <property type="entry name" value="Cyt_P450_sf"/>
</dbReference>
<evidence type="ECO:0000256" key="1">
    <source>
        <dbReference type="ARBA" id="ARBA00001971"/>
    </source>
</evidence>
<keyword evidence="10" id="KW-0472">Membrane</keyword>
<accession>A0A444RZX4</accession>
<evidence type="ECO:0000256" key="7">
    <source>
        <dbReference type="ARBA" id="ARBA00023033"/>
    </source>
</evidence>
<comment type="cofactor">
    <cofactor evidence="1 8">
        <name>heme</name>
        <dbReference type="ChEBI" id="CHEBI:30413"/>
    </cofactor>
</comment>
<evidence type="ECO:0008006" key="13">
    <source>
        <dbReference type="Google" id="ProtNLM"/>
    </source>
</evidence>
<dbReference type="GO" id="GO:0020037">
    <property type="term" value="F:heme binding"/>
    <property type="evidence" value="ECO:0007669"/>
    <property type="project" value="InterPro"/>
</dbReference>
<evidence type="ECO:0000256" key="10">
    <source>
        <dbReference type="SAM" id="Phobius"/>
    </source>
</evidence>
<dbReference type="EMBL" id="RSDZ01000046">
    <property type="protein sequence ID" value="RXG46731.1"/>
    <property type="molecule type" value="Genomic_DNA"/>
</dbReference>